<proteinExistence type="predicted"/>
<reference evidence="7 8" key="1">
    <citation type="submission" date="2019-04" db="EMBL/GenBank/DDBJ databases">
        <title>Draft genome sequence of Robertkochia marina CC-AMO-30D.</title>
        <authorList>
            <person name="Hameed A."/>
            <person name="Lin S.-Y."/>
            <person name="Shahina M."/>
            <person name="Lai W.-A."/>
            <person name="Young C.-C."/>
        </authorList>
    </citation>
    <scope>NUCLEOTIDE SEQUENCE [LARGE SCALE GENOMIC DNA]</scope>
    <source>
        <strain evidence="7 8">CC-AMO-30D</strain>
    </source>
</reference>
<dbReference type="InterPro" id="IPR017941">
    <property type="entry name" value="Rieske_2Fe-2S"/>
</dbReference>
<gene>
    <name evidence="7" type="ORF">E7Z59_08765</name>
</gene>
<dbReference type="GO" id="GO:0046872">
    <property type="term" value="F:metal ion binding"/>
    <property type="evidence" value="ECO:0007669"/>
    <property type="project" value="UniProtKB-KW"/>
</dbReference>
<dbReference type="AlphaFoldDB" id="A0A4V3UY57"/>
<accession>A0A4V3UY57</accession>
<evidence type="ECO:0000259" key="6">
    <source>
        <dbReference type="PROSITE" id="PS51296"/>
    </source>
</evidence>
<feature type="chain" id="PRO_5020275063" evidence="5">
    <location>
        <begin position="30"/>
        <end position="174"/>
    </location>
</feature>
<keyword evidence="5" id="KW-0732">Signal</keyword>
<dbReference type="InterPro" id="IPR036922">
    <property type="entry name" value="Rieske_2Fe-2S_sf"/>
</dbReference>
<evidence type="ECO:0000313" key="7">
    <source>
        <dbReference type="EMBL" id="THD67736.1"/>
    </source>
</evidence>
<keyword evidence="8" id="KW-1185">Reference proteome</keyword>
<evidence type="ECO:0000256" key="4">
    <source>
        <dbReference type="ARBA" id="ARBA00023014"/>
    </source>
</evidence>
<evidence type="ECO:0000256" key="1">
    <source>
        <dbReference type="ARBA" id="ARBA00022714"/>
    </source>
</evidence>
<evidence type="ECO:0000256" key="2">
    <source>
        <dbReference type="ARBA" id="ARBA00022723"/>
    </source>
</evidence>
<feature type="domain" description="Rieske" evidence="6">
    <location>
        <begin position="95"/>
        <end position="172"/>
    </location>
</feature>
<organism evidence="7 8">
    <name type="scientific">Robertkochia marina</name>
    <dbReference type="NCBI Taxonomy" id="1227945"/>
    <lineage>
        <taxon>Bacteria</taxon>
        <taxon>Pseudomonadati</taxon>
        <taxon>Bacteroidota</taxon>
        <taxon>Flavobacteriia</taxon>
        <taxon>Flavobacteriales</taxon>
        <taxon>Flavobacteriaceae</taxon>
        <taxon>Robertkochia</taxon>
    </lineage>
</organism>
<keyword evidence="2" id="KW-0479">Metal-binding</keyword>
<comment type="caution">
    <text evidence="7">The sequence shown here is derived from an EMBL/GenBank/DDBJ whole genome shotgun (WGS) entry which is preliminary data.</text>
</comment>
<keyword evidence="3" id="KW-0408">Iron</keyword>
<dbReference type="Gene3D" id="2.102.10.10">
    <property type="entry name" value="Rieske [2Fe-2S] iron-sulphur domain"/>
    <property type="match status" value="1"/>
</dbReference>
<dbReference type="PROSITE" id="PS51257">
    <property type="entry name" value="PROKAR_LIPOPROTEIN"/>
    <property type="match status" value="1"/>
</dbReference>
<feature type="signal peptide" evidence="5">
    <location>
        <begin position="1"/>
        <end position="29"/>
    </location>
</feature>
<dbReference type="GO" id="GO:0051537">
    <property type="term" value="F:2 iron, 2 sulfur cluster binding"/>
    <property type="evidence" value="ECO:0007669"/>
    <property type="project" value="UniProtKB-KW"/>
</dbReference>
<sequence>MRRTDFVRKVCPALTLAILNAAAFVSCSAEDSDEEELIVEDPVSEEEEVPSYNPILDDIDSSGYLYQDEKLYIDLANTNFESLQTVGEFINHMPQGVLLLRRNEDTILAFDHCCPHQGATDLWSFDGNYFTCANHGNSFGVGEGNTAYCNSNTIFGNLKRFTVEIDGELLIVTF</sequence>
<dbReference type="CDD" id="cd03467">
    <property type="entry name" value="Rieske"/>
    <property type="match status" value="1"/>
</dbReference>
<evidence type="ECO:0000256" key="3">
    <source>
        <dbReference type="ARBA" id="ARBA00023004"/>
    </source>
</evidence>
<dbReference type="Proteomes" id="UP000305939">
    <property type="component" value="Unassembled WGS sequence"/>
</dbReference>
<evidence type="ECO:0000313" key="8">
    <source>
        <dbReference type="Proteomes" id="UP000305939"/>
    </source>
</evidence>
<evidence type="ECO:0000256" key="5">
    <source>
        <dbReference type="SAM" id="SignalP"/>
    </source>
</evidence>
<name>A0A4V3UY57_9FLAO</name>
<dbReference type="Pfam" id="PF00355">
    <property type="entry name" value="Rieske"/>
    <property type="match status" value="1"/>
</dbReference>
<dbReference type="OrthoDB" id="9800776at2"/>
<dbReference type="RefSeq" id="WP_136335941.1">
    <property type="nucleotide sequence ID" value="NZ_QXMP01000020.1"/>
</dbReference>
<dbReference type="PROSITE" id="PS51296">
    <property type="entry name" value="RIESKE"/>
    <property type="match status" value="1"/>
</dbReference>
<keyword evidence="4" id="KW-0411">Iron-sulfur</keyword>
<dbReference type="SUPFAM" id="SSF50022">
    <property type="entry name" value="ISP domain"/>
    <property type="match status" value="1"/>
</dbReference>
<protein>
    <submittedName>
        <fullName evidence="7">Rieske (2Fe-2S) protein</fullName>
    </submittedName>
</protein>
<dbReference type="EMBL" id="SSMC01000002">
    <property type="protein sequence ID" value="THD67736.1"/>
    <property type="molecule type" value="Genomic_DNA"/>
</dbReference>
<keyword evidence="1" id="KW-0001">2Fe-2S</keyword>